<dbReference type="AlphaFoldDB" id="A0AAJ2R2R7"/>
<sequence>MEVAIMVLMVMCRALEVQQRMFCLFAIGNPQPCARKRQRLPAHAEHQEEGGKPTAHGQEV</sequence>
<dbReference type="Proteomes" id="UP001287445">
    <property type="component" value="Unassembled WGS sequence"/>
</dbReference>
<reference evidence="2" key="1">
    <citation type="submission" date="2023-11" db="EMBL/GenBank/DDBJ databases">
        <title>Identification and selenium tolerance of Delftia acidovorans R3-25.</title>
        <authorList>
            <person name="Zhang S."/>
            <person name="Liu Y."/>
            <person name="Guo Y."/>
        </authorList>
    </citation>
    <scope>NUCLEOTIDE SEQUENCE</scope>
    <source>
        <strain evidence="2">R3-25</strain>
    </source>
</reference>
<feature type="compositionally biased region" description="Basic and acidic residues" evidence="1">
    <location>
        <begin position="42"/>
        <end position="51"/>
    </location>
</feature>
<comment type="caution">
    <text evidence="2">The sequence shown here is derived from an EMBL/GenBank/DDBJ whole genome shotgun (WGS) entry which is preliminary data.</text>
</comment>
<name>A0AAJ2R2R7_DELAC</name>
<organism evidence="2 3">
    <name type="scientific">Delftia acidovorans</name>
    <name type="common">Pseudomonas acidovorans</name>
    <name type="synonym">Comamonas acidovorans</name>
    <dbReference type="NCBI Taxonomy" id="80866"/>
    <lineage>
        <taxon>Bacteria</taxon>
        <taxon>Pseudomonadati</taxon>
        <taxon>Pseudomonadota</taxon>
        <taxon>Betaproteobacteria</taxon>
        <taxon>Burkholderiales</taxon>
        <taxon>Comamonadaceae</taxon>
        <taxon>Delftia</taxon>
    </lineage>
</organism>
<evidence type="ECO:0000313" key="3">
    <source>
        <dbReference type="Proteomes" id="UP001287445"/>
    </source>
</evidence>
<proteinExistence type="predicted"/>
<evidence type="ECO:0000313" key="2">
    <source>
        <dbReference type="EMBL" id="MDX4954731.1"/>
    </source>
</evidence>
<protein>
    <submittedName>
        <fullName evidence="2">Uncharacterized protein</fullName>
    </submittedName>
</protein>
<dbReference type="RefSeq" id="WP_319074006.1">
    <property type="nucleotide sequence ID" value="NZ_JAWWMZ010000004.1"/>
</dbReference>
<evidence type="ECO:0000256" key="1">
    <source>
        <dbReference type="SAM" id="MobiDB-lite"/>
    </source>
</evidence>
<gene>
    <name evidence="2" type="ORF">SGN30_15035</name>
</gene>
<feature type="region of interest" description="Disordered" evidence="1">
    <location>
        <begin position="37"/>
        <end position="60"/>
    </location>
</feature>
<accession>A0AAJ2R2R7</accession>
<dbReference type="EMBL" id="JAWWMZ010000004">
    <property type="protein sequence ID" value="MDX4954731.1"/>
    <property type="molecule type" value="Genomic_DNA"/>
</dbReference>